<dbReference type="PANTHER" id="PTHR45646">
    <property type="entry name" value="SERINE/THREONINE-PROTEIN KINASE DOA-RELATED"/>
    <property type="match status" value="1"/>
</dbReference>
<dbReference type="Gene3D" id="1.10.510.10">
    <property type="entry name" value="Transferase(Phosphotransferase) domain 1"/>
    <property type="match status" value="1"/>
</dbReference>
<feature type="domain" description="Protein kinase" evidence="7">
    <location>
        <begin position="806"/>
        <end position="1139"/>
    </location>
</feature>
<dbReference type="InterPro" id="IPR011009">
    <property type="entry name" value="Kinase-like_dom_sf"/>
</dbReference>
<evidence type="ECO:0000256" key="5">
    <source>
        <dbReference type="ARBA" id="ARBA00022840"/>
    </source>
</evidence>
<reference evidence="8 9" key="1">
    <citation type="submission" date="2020-05" db="EMBL/GenBank/DDBJ databases">
        <title>Identification and distribution of gene clusters putatively required for synthesis of sphingolipid metabolism inhibitors in phylogenetically diverse species of the filamentous fungus Fusarium.</title>
        <authorList>
            <person name="Kim H.-S."/>
            <person name="Busman M."/>
            <person name="Brown D.W."/>
            <person name="Divon H."/>
            <person name="Uhlig S."/>
            <person name="Proctor R.H."/>
        </authorList>
    </citation>
    <scope>NUCLEOTIDE SEQUENCE [LARGE SCALE GENOMIC DNA]</scope>
    <source>
        <strain evidence="8 9">NRRL 25211</strain>
    </source>
</reference>
<gene>
    <name evidence="8" type="ORF">FPANT_3627</name>
</gene>
<evidence type="ECO:0000259" key="7">
    <source>
        <dbReference type="PROSITE" id="PS50011"/>
    </source>
</evidence>
<keyword evidence="5 6" id="KW-0067">ATP-binding</keyword>
<keyword evidence="3 6" id="KW-0547">Nucleotide-binding</keyword>
<evidence type="ECO:0000256" key="3">
    <source>
        <dbReference type="ARBA" id="ARBA00022741"/>
    </source>
</evidence>
<dbReference type="InterPro" id="IPR000719">
    <property type="entry name" value="Prot_kinase_dom"/>
</dbReference>
<proteinExistence type="predicted"/>
<evidence type="ECO:0000256" key="4">
    <source>
        <dbReference type="ARBA" id="ARBA00022777"/>
    </source>
</evidence>
<accession>A0A8H5PM35</accession>
<organism evidence="8 9">
    <name type="scientific">Fusarium pseudoanthophilum</name>
    <dbReference type="NCBI Taxonomy" id="48495"/>
    <lineage>
        <taxon>Eukaryota</taxon>
        <taxon>Fungi</taxon>
        <taxon>Dikarya</taxon>
        <taxon>Ascomycota</taxon>
        <taxon>Pezizomycotina</taxon>
        <taxon>Sordariomycetes</taxon>
        <taxon>Hypocreomycetidae</taxon>
        <taxon>Hypocreales</taxon>
        <taxon>Nectriaceae</taxon>
        <taxon>Fusarium</taxon>
        <taxon>Fusarium fujikuroi species complex</taxon>
    </lineage>
</organism>
<dbReference type="AlphaFoldDB" id="A0A8H5PM35"/>
<dbReference type="Proteomes" id="UP000544095">
    <property type="component" value="Unassembled WGS sequence"/>
</dbReference>
<name>A0A8H5PM35_9HYPO</name>
<evidence type="ECO:0000256" key="1">
    <source>
        <dbReference type="ARBA" id="ARBA00022527"/>
    </source>
</evidence>
<evidence type="ECO:0000256" key="2">
    <source>
        <dbReference type="ARBA" id="ARBA00022679"/>
    </source>
</evidence>
<evidence type="ECO:0000313" key="8">
    <source>
        <dbReference type="EMBL" id="KAF5599024.1"/>
    </source>
</evidence>
<dbReference type="EMBL" id="JAAOAR010000164">
    <property type="protein sequence ID" value="KAF5599024.1"/>
    <property type="molecule type" value="Genomic_DNA"/>
</dbReference>
<dbReference type="SUPFAM" id="SSF56112">
    <property type="entry name" value="Protein kinase-like (PK-like)"/>
    <property type="match status" value="1"/>
</dbReference>
<comment type="caution">
    <text evidence="8">The sequence shown here is derived from an EMBL/GenBank/DDBJ whole genome shotgun (WGS) entry which is preliminary data.</text>
</comment>
<dbReference type="GO" id="GO:0004674">
    <property type="term" value="F:protein serine/threonine kinase activity"/>
    <property type="evidence" value="ECO:0007669"/>
    <property type="project" value="UniProtKB-KW"/>
</dbReference>
<evidence type="ECO:0000256" key="6">
    <source>
        <dbReference type="PROSITE-ProRule" id="PRU10141"/>
    </source>
</evidence>
<dbReference type="GO" id="GO:0005524">
    <property type="term" value="F:ATP binding"/>
    <property type="evidence" value="ECO:0007669"/>
    <property type="project" value="UniProtKB-UniRule"/>
</dbReference>
<dbReference type="Pfam" id="PF00069">
    <property type="entry name" value="Pkinase"/>
    <property type="match status" value="1"/>
</dbReference>
<dbReference type="InterPro" id="IPR051175">
    <property type="entry name" value="CLK_kinases"/>
</dbReference>
<keyword evidence="2" id="KW-0808">Transferase</keyword>
<keyword evidence="9" id="KW-1185">Reference proteome</keyword>
<keyword evidence="1" id="KW-0723">Serine/threonine-protein kinase</keyword>
<feature type="binding site" evidence="6">
    <location>
        <position position="835"/>
    </location>
    <ligand>
        <name>ATP</name>
        <dbReference type="ChEBI" id="CHEBI:30616"/>
    </ligand>
</feature>
<dbReference type="PROSITE" id="PS00107">
    <property type="entry name" value="PROTEIN_KINASE_ATP"/>
    <property type="match status" value="1"/>
</dbReference>
<dbReference type="PROSITE" id="PS50011">
    <property type="entry name" value="PROTEIN_KINASE_DOM"/>
    <property type="match status" value="1"/>
</dbReference>
<dbReference type="GO" id="GO:0005634">
    <property type="term" value="C:nucleus"/>
    <property type="evidence" value="ECO:0007669"/>
    <property type="project" value="TreeGrafter"/>
</dbReference>
<dbReference type="PANTHER" id="PTHR45646:SF11">
    <property type="entry name" value="SERINE_THREONINE-PROTEIN KINASE DOA"/>
    <property type="match status" value="1"/>
</dbReference>
<dbReference type="Gene3D" id="3.30.200.20">
    <property type="entry name" value="Phosphorylase Kinase, domain 1"/>
    <property type="match status" value="1"/>
</dbReference>
<dbReference type="InterPro" id="IPR017441">
    <property type="entry name" value="Protein_kinase_ATP_BS"/>
</dbReference>
<sequence>MTLWGRTGGDEVYYISCETSQLYNSSDWKPLVPLLSGVERISTYINRIDGGNIIFTASNGRLQKVVQDDPATGGLWRSQNIILASPPDEKSTSFKSYTTTIHITQKDTELPASNTTVKLSAHGRTPVYINGLDYVISPTPIQITTDTGGSLTIIDTTEGLNAAVLTVSVGDVTAVTINPMRKSMDKLTSLNSTSKLRDPQFPNKTVAGGIVGSPDYICLVDQSVGGDELSNVANHLDVLGKAYTMLETSGTKSLSAKNQRAIKIPHTTTFLSFGGLFNDIVGDFEDWAGKIGDTIGSVAGDIWNWMKHSAEALGQLVKDAATGTLHFFAKIGESVYHAVLDTAHAIVGAAEWVYTKIKTGIKDLLAFLEMLFGWDDIRRSKDVIYNAFKLWMQHEVDYLPKAKGALDKNIDAFKQSLTDWTQNTDISALGDLSEKSTSQNAENPNKDQTSCSKLFATHYQNHANDVQYIGDCPEVGSVEDLINDLLGVISAEAAVLDDTFSQLTTLAKDLSNLSVQDALQSMTAILLGAVFSSVQVVVDALLNVLYKVSETVLSILDAPVRVPIISDILDAVVPNFKILSFLDLICWIAAMGFTVVHKIVEGSAPFPKGNDHSIAAFLALVGNPISSAEAMSEAVQSKLKAKMINRLSVANPHGVGAIVHVILVVPHLAVTGWHFYELTKDSTGATLTAAILGEVSSLASCASKISYAVAVNDEDPDSRVIAVTAKAACDDFYSGLQVAEITGRFNISCGASLRSEMSPRSDDIDEGDFVDSDDEYEVEEVSENPQRYLEGLYYPICIGETLANQYRIEHKLGHGGFSTVWMAYDILAKKDVALKIMTPEESNEHEYKMQTEIARSIQDDSHLILYENTFILSGSHGDHRVLVLPLQGPNLRDHLRQKSMAVRISAAKQLLQAISYLHDCGIVHRDLSSANVMWNLRPMNNSSVAAKYEQVGRPKKVRLDPDLWKAGELVMPMKADESLIGDNVSLGDFGLAIRSGTPVSQKLQSPAIYCAPERVHDQNPTFATDMWSYMCILAELYMGYALFYGSGNSSIVSCIVHTLGPLPATWKGTYKAGGVANDWWYDQDYELDPTASLEAKVARLRPEVDGTERALVISVLRKGLSYLPQDRLGAKELLEDASFKDLMQIYGL</sequence>
<dbReference type="GO" id="GO:0043484">
    <property type="term" value="P:regulation of RNA splicing"/>
    <property type="evidence" value="ECO:0007669"/>
    <property type="project" value="TreeGrafter"/>
</dbReference>
<keyword evidence="4 8" id="KW-0418">Kinase</keyword>
<evidence type="ECO:0000313" key="9">
    <source>
        <dbReference type="Proteomes" id="UP000544095"/>
    </source>
</evidence>
<protein>
    <submittedName>
        <fullName evidence="8">CMGC kinase</fullName>
    </submittedName>
</protein>